<evidence type="ECO:0000256" key="2">
    <source>
        <dbReference type="ARBA" id="ARBA00022763"/>
    </source>
</evidence>
<organism evidence="10 11">
    <name type="scientific">Candidatus Stercoripulliclostridium merdigallinarum</name>
    <dbReference type="NCBI Taxonomy" id="2840951"/>
    <lineage>
        <taxon>Bacteria</taxon>
        <taxon>Bacillati</taxon>
        <taxon>Bacillota</taxon>
        <taxon>Clostridia</taxon>
        <taxon>Eubacteriales</taxon>
        <taxon>Candidatus Stercoripulliclostridium</taxon>
    </lineage>
</organism>
<proteinExistence type="predicted"/>
<dbReference type="GO" id="GO:0016787">
    <property type="term" value="F:hydrolase activity"/>
    <property type="evidence" value="ECO:0007669"/>
    <property type="project" value="UniProtKB-KW"/>
</dbReference>
<evidence type="ECO:0000256" key="5">
    <source>
        <dbReference type="ARBA" id="ARBA00022840"/>
    </source>
</evidence>
<keyword evidence="2" id="KW-0227">DNA damage</keyword>
<dbReference type="GO" id="GO:0005524">
    <property type="term" value="F:ATP binding"/>
    <property type="evidence" value="ECO:0007669"/>
    <property type="project" value="UniProtKB-KW"/>
</dbReference>
<accession>A0A9D1SHG1</accession>
<dbReference type="Pfam" id="PF17191">
    <property type="entry name" value="RecG_wedge"/>
    <property type="match status" value="1"/>
</dbReference>
<dbReference type="Pfam" id="PF00271">
    <property type="entry name" value="Helicase_C"/>
    <property type="match status" value="1"/>
</dbReference>
<dbReference type="InterPro" id="IPR001650">
    <property type="entry name" value="Helicase_C-like"/>
</dbReference>
<dbReference type="EMBL" id="DVNF01000128">
    <property type="protein sequence ID" value="HIU60589.1"/>
    <property type="molecule type" value="Genomic_DNA"/>
</dbReference>
<dbReference type="PROSITE" id="PS51192">
    <property type="entry name" value="HELICASE_ATP_BIND_1"/>
    <property type="match status" value="1"/>
</dbReference>
<protein>
    <submittedName>
        <fullName evidence="10">ATP-dependent DNA helicase RecG</fullName>
    </submittedName>
</protein>
<keyword evidence="5" id="KW-0067">ATP-binding</keyword>
<evidence type="ECO:0000256" key="6">
    <source>
        <dbReference type="ARBA" id="ARBA00023125"/>
    </source>
</evidence>
<evidence type="ECO:0000256" key="3">
    <source>
        <dbReference type="ARBA" id="ARBA00022801"/>
    </source>
</evidence>
<evidence type="ECO:0000256" key="4">
    <source>
        <dbReference type="ARBA" id="ARBA00022806"/>
    </source>
</evidence>
<reference evidence="10" key="1">
    <citation type="submission" date="2020-10" db="EMBL/GenBank/DDBJ databases">
        <authorList>
            <person name="Gilroy R."/>
        </authorList>
    </citation>
    <scope>NUCLEOTIDE SEQUENCE</scope>
    <source>
        <strain evidence="10">18911</strain>
    </source>
</reference>
<keyword evidence="6" id="KW-0238">DNA-binding</keyword>
<dbReference type="InterPro" id="IPR011545">
    <property type="entry name" value="DEAD/DEAH_box_helicase_dom"/>
</dbReference>
<dbReference type="Gene3D" id="2.40.50.140">
    <property type="entry name" value="Nucleic acid-binding proteins"/>
    <property type="match status" value="1"/>
</dbReference>
<evidence type="ECO:0000259" key="8">
    <source>
        <dbReference type="PROSITE" id="PS51192"/>
    </source>
</evidence>
<comment type="caution">
    <text evidence="10">The sequence shown here is derived from an EMBL/GenBank/DDBJ whole genome shotgun (WGS) entry which is preliminary data.</text>
</comment>
<name>A0A9D1SHG1_9FIRM</name>
<reference evidence="10" key="2">
    <citation type="journal article" date="2021" name="PeerJ">
        <title>Extensive microbial diversity within the chicken gut microbiome revealed by metagenomics and culture.</title>
        <authorList>
            <person name="Gilroy R."/>
            <person name="Ravi A."/>
            <person name="Getino M."/>
            <person name="Pursley I."/>
            <person name="Horton D.L."/>
            <person name="Alikhan N.F."/>
            <person name="Baker D."/>
            <person name="Gharbi K."/>
            <person name="Hall N."/>
            <person name="Watson M."/>
            <person name="Adriaenssens E.M."/>
            <person name="Foster-Nyarko E."/>
            <person name="Jarju S."/>
            <person name="Secka A."/>
            <person name="Antonio M."/>
            <person name="Oren A."/>
            <person name="Chaudhuri R.R."/>
            <person name="La Ragione R."/>
            <person name="Hildebrand F."/>
            <person name="Pallen M.J."/>
        </authorList>
    </citation>
    <scope>NUCLEOTIDE SEQUENCE</scope>
    <source>
        <strain evidence="10">18911</strain>
    </source>
</reference>
<evidence type="ECO:0000313" key="10">
    <source>
        <dbReference type="EMBL" id="HIU60589.1"/>
    </source>
</evidence>
<sequence>MASELLKIKGIGPVTSEKLGKLGIFTPEELIAYTPVDYIDLDAESDLKIAENGDFVVAVLFIEYAAKPVRRGKLQLFRARGVAADGSKLKLTWYNANYVSKIVHVGAGVRVYGKLKKENGVPELINPTAEVAVEQKGRGIKPIYRLKGLIGQSVFREAVRDAIEKGYTLKSLVPEAADDMPLSEAVRTAHLPNTVAAGKKAKERIELESVIKDIVAYRLVVGKRRRELFYGENTAVIDPVIDSLPYKLTVSQKAALDGILSGLSGFDALNAMLVGDVGSGKTIVALLTAYYAVKCGYQVALMAPTEILATQHFRTFSKILLPFGVKVALLTAGLPAKEKREIASAVAAGETDILIGTHALISGSVNFKNLSLAIIDEQHRFGVAERTALIAKSGSEDTLTLSATPIPRSLRLTVFGDVEVLNIERRYVGNVTTEVVVKAGKKAMLNAIAEECLRGRQAYVVAPRIRDIEGIESSSADRLYKELSKLYAGKLTVGLLHGKMKAAEKQAVLDGFYSGKISVIVSTTVIEVGIDVPNATIMAVFDADRFGLAALHQLRGRIGRNGDKGYCYLYTEKDAEEQIRLKVMTEETDGLEIAERDLQIRGAGEWLGEEQSGKGGAMLPVRMMIRAKELADKVDPEAHKEELTAYALAKQLYKISLS</sequence>
<dbReference type="PROSITE" id="PS51194">
    <property type="entry name" value="HELICASE_CTER"/>
    <property type="match status" value="1"/>
</dbReference>
<keyword evidence="4 10" id="KW-0347">Helicase</keyword>
<dbReference type="SMART" id="SM00487">
    <property type="entry name" value="DEXDc"/>
    <property type="match status" value="1"/>
</dbReference>
<evidence type="ECO:0000256" key="7">
    <source>
        <dbReference type="ARBA" id="ARBA00023204"/>
    </source>
</evidence>
<dbReference type="SMART" id="SM00490">
    <property type="entry name" value="HELICc"/>
    <property type="match status" value="2"/>
</dbReference>
<dbReference type="GO" id="GO:0003678">
    <property type="term" value="F:DNA helicase activity"/>
    <property type="evidence" value="ECO:0007669"/>
    <property type="project" value="TreeGrafter"/>
</dbReference>
<gene>
    <name evidence="10" type="ORF">IAB05_04300</name>
</gene>
<evidence type="ECO:0000313" key="11">
    <source>
        <dbReference type="Proteomes" id="UP000824094"/>
    </source>
</evidence>
<dbReference type="SUPFAM" id="SSF52540">
    <property type="entry name" value="P-loop containing nucleoside triphosphate hydrolases"/>
    <property type="match status" value="1"/>
</dbReference>
<feature type="domain" description="Helicase C-terminal" evidence="9">
    <location>
        <begin position="444"/>
        <end position="599"/>
    </location>
</feature>
<dbReference type="InterPro" id="IPR012340">
    <property type="entry name" value="NA-bd_OB-fold"/>
</dbReference>
<dbReference type="Pfam" id="PF00270">
    <property type="entry name" value="DEAD"/>
    <property type="match status" value="1"/>
</dbReference>
<keyword evidence="7" id="KW-0234">DNA repair</keyword>
<dbReference type="InterPro" id="IPR027417">
    <property type="entry name" value="P-loop_NTPase"/>
</dbReference>
<dbReference type="InterPro" id="IPR014001">
    <property type="entry name" value="Helicase_ATP-bd"/>
</dbReference>
<evidence type="ECO:0000259" key="9">
    <source>
        <dbReference type="PROSITE" id="PS51194"/>
    </source>
</evidence>
<dbReference type="InterPro" id="IPR047112">
    <property type="entry name" value="RecG/Mfd"/>
</dbReference>
<dbReference type="Gene3D" id="3.40.50.300">
    <property type="entry name" value="P-loop containing nucleotide triphosphate hydrolases"/>
    <property type="match status" value="2"/>
</dbReference>
<dbReference type="CDD" id="cd04488">
    <property type="entry name" value="RecG_wedge_OBF"/>
    <property type="match status" value="1"/>
</dbReference>
<keyword evidence="1" id="KW-0547">Nucleotide-binding</keyword>
<dbReference type="SUPFAM" id="SSF50249">
    <property type="entry name" value="Nucleic acid-binding proteins"/>
    <property type="match status" value="1"/>
</dbReference>
<dbReference type="GO" id="GO:0006281">
    <property type="term" value="P:DNA repair"/>
    <property type="evidence" value="ECO:0007669"/>
    <property type="project" value="UniProtKB-KW"/>
</dbReference>
<dbReference type="PANTHER" id="PTHR47964">
    <property type="entry name" value="ATP-DEPENDENT DNA HELICASE HOMOLOG RECG, CHLOROPLASTIC"/>
    <property type="match status" value="1"/>
</dbReference>
<dbReference type="AlphaFoldDB" id="A0A9D1SHG1"/>
<dbReference type="Proteomes" id="UP000824094">
    <property type="component" value="Unassembled WGS sequence"/>
</dbReference>
<evidence type="ECO:0000256" key="1">
    <source>
        <dbReference type="ARBA" id="ARBA00022741"/>
    </source>
</evidence>
<dbReference type="PANTHER" id="PTHR47964:SF1">
    <property type="entry name" value="ATP-DEPENDENT DNA HELICASE HOMOLOG RECG, CHLOROPLASTIC"/>
    <property type="match status" value="1"/>
</dbReference>
<keyword evidence="3" id="KW-0378">Hydrolase</keyword>
<dbReference type="InterPro" id="IPR033454">
    <property type="entry name" value="RecG_wedge"/>
</dbReference>
<dbReference type="GO" id="GO:0003677">
    <property type="term" value="F:DNA binding"/>
    <property type="evidence" value="ECO:0007669"/>
    <property type="project" value="UniProtKB-KW"/>
</dbReference>
<feature type="domain" description="Helicase ATP-binding" evidence="8">
    <location>
        <begin position="262"/>
        <end position="423"/>
    </location>
</feature>